<comment type="pathway">
    <text evidence="3">Lipid metabolism.</text>
</comment>
<reference evidence="16 17" key="1">
    <citation type="submission" date="2023-07" db="EMBL/GenBank/DDBJ databases">
        <title>Genomic Encyclopedia of Type Strains, Phase IV (KMG-IV): sequencing the most valuable type-strain genomes for metagenomic binning, comparative biology and taxonomic classification.</title>
        <authorList>
            <person name="Goeker M."/>
        </authorList>
    </citation>
    <scope>NUCLEOTIDE SEQUENCE [LARGE SCALE GENOMIC DNA]</scope>
    <source>
        <strain evidence="16 17">T98</strain>
    </source>
</reference>
<dbReference type="InterPro" id="IPR000462">
    <property type="entry name" value="CDP-OH_P_trans"/>
</dbReference>
<keyword evidence="10 15" id="KW-0472">Membrane</keyword>
<evidence type="ECO:0000256" key="7">
    <source>
        <dbReference type="ARBA" id="ARBA00022692"/>
    </source>
</evidence>
<keyword evidence="9" id="KW-0443">Lipid metabolism</keyword>
<evidence type="ECO:0000256" key="6">
    <source>
        <dbReference type="ARBA" id="ARBA00022679"/>
    </source>
</evidence>
<evidence type="ECO:0000313" key="16">
    <source>
        <dbReference type="EMBL" id="MDT3427492.1"/>
    </source>
</evidence>
<evidence type="ECO:0000256" key="10">
    <source>
        <dbReference type="ARBA" id="ARBA00023136"/>
    </source>
</evidence>
<keyword evidence="11" id="KW-0594">Phospholipid biosynthesis</keyword>
<comment type="caution">
    <text evidence="16">The sequence shown here is derived from an EMBL/GenBank/DDBJ whole genome shotgun (WGS) entry which is preliminary data.</text>
</comment>
<dbReference type="InterPro" id="IPR004570">
    <property type="entry name" value="Phosphatidylglycerol_P_synth"/>
</dbReference>
<comment type="similarity">
    <text evidence="4 14">Belongs to the CDP-alcohol phosphatidyltransferase class-I family.</text>
</comment>
<evidence type="ECO:0000256" key="14">
    <source>
        <dbReference type="RuleBase" id="RU003750"/>
    </source>
</evidence>
<dbReference type="InterPro" id="IPR050324">
    <property type="entry name" value="CDP-alcohol_PTase-I"/>
</dbReference>
<dbReference type="InterPro" id="IPR043130">
    <property type="entry name" value="CDP-OH_PTrfase_TM_dom"/>
</dbReference>
<proteinExistence type="inferred from homology"/>
<keyword evidence="6 14" id="KW-0808">Transferase</keyword>
<name>A0ABU3H9J7_9BACL</name>
<accession>A0ABU3H9J7</accession>
<dbReference type="Proteomes" id="UP001248709">
    <property type="component" value="Unassembled WGS sequence"/>
</dbReference>
<evidence type="ECO:0000256" key="13">
    <source>
        <dbReference type="ARBA" id="ARBA00033018"/>
    </source>
</evidence>
<dbReference type="RefSeq" id="WP_025702629.1">
    <property type="nucleotide sequence ID" value="NZ_JAUSUY010000012.1"/>
</dbReference>
<evidence type="ECO:0000256" key="9">
    <source>
        <dbReference type="ARBA" id="ARBA00023098"/>
    </source>
</evidence>
<dbReference type="PROSITE" id="PS00379">
    <property type="entry name" value="CDP_ALCOHOL_P_TRANSF"/>
    <property type="match status" value="1"/>
</dbReference>
<feature type="transmembrane region" description="Helical" evidence="15">
    <location>
        <begin position="13"/>
        <end position="39"/>
    </location>
</feature>
<comment type="function">
    <text evidence="1">This protein catalyzes the committed step to the synthesis of the acidic phospholipids.</text>
</comment>
<dbReference type="EMBL" id="JAUSUY010000012">
    <property type="protein sequence ID" value="MDT3427492.1"/>
    <property type="molecule type" value="Genomic_DNA"/>
</dbReference>
<protein>
    <recommendedName>
        <fullName evidence="13">Phosphatidylglycerophosphate synthase</fullName>
    </recommendedName>
</protein>
<dbReference type="PIRSF" id="PIRSF000847">
    <property type="entry name" value="Phos_ph_gly_syn"/>
    <property type="match status" value="1"/>
</dbReference>
<dbReference type="Gene3D" id="1.20.120.1760">
    <property type="match status" value="1"/>
</dbReference>
<evidence type="ECO:0000256" key="4">
    <source>
        <dbReference type="ARBA" id="ARBA00010441"/>
    </source>
</evidence>
<evidence type="ECO:0000256" key="1">
    <source>
        <dbReference type="ARBA" id="ARBA00003973"/>
    </source>
</evidence>
<evidence type="ECO:0000313" key="17">
    <source>
        <dbReference type="Proteomes" id="UP001248709"/>
    </source>
</evidence>
<dbReference type="Pfam" id="PF01066">
    <property type="entry name" value="CDP-OH_P_transf"/>
    <property type="match status" value="1"/>
</dbReference>
<keyword evidence="5" id="KW-0444">Lipid biosynthesis</keyword>
<evidence type="ECO:0000256" key="15">
    <source>
        <dbReference type="SAM" id="Phobius"/>
    </source>
</evidence>
<feature type="transmembrane region" description="Helical" evidence="15">
    <location>
        <begin position="86"/>
        <end position="105"/>
    </location>
</feature>
<dbReference type="InterPro" id="IPR048254">
    <property type="entry name" value="CDP_ALCOHOL_P_TRANSF_CS"/>
</dbReference>
<evidence type="ECO:0000256" key="5">
    <source>
        <dbReference type="ARBA" id="ARBA00022516"/>
    </source>
</evidence>
<comment type="subcellular location">
    <subcellularLocation>
        <location evidence="2">Membrane</location>
        <topology evidence="2">Multi-pass membrane protein</topology>
    </subcellularLocation>
</comment>
<evidence type="ECO:0000256" key="3">
    <source>
        <dbReference type="ARBA" id="ARBA00005189"/>
    </source>
</evidence>
<keyword evidence="8 15" id="KW-1133">Transmembrane helix</keyword>
<keyword evidence="17" id="KW-1185">Reference proteome</keyword>
<organism evidence="16 17">
    <name type="scientific">Paenibacillus forsythiae</name>
    <dbReference type="NCBI Taxonomy" id="365616"/>
    <lineage>
        <taxon>Bacteria</taxon>
        <taxon>Bacillati</taxon>
        <taxon>Bacillota</taxon>
        <taxon>Bacilli</taxon>
        <taxon>Bacillales</taxon>
        <taxon>Paenibacillaceae</taxon>
        <taxon>Paenibacillus</taxon>
    </lineage>
</organism>
<keyword evidence="7 15" id="KW-0812">Transmembrane</keyword>
<evidence type="ECO:0000256" key="12">
    <source>
        <dbReference type="ARBA" id="ARBA00023264"/>
    </source>
</evidence>
<keyword evidence="12" id="KW-1208">Phospholipid metabolism</keyword>
<gene>
    <name evidence="16" type="ORF">J2Z22_003055</name>
</gene>
<dbReference type="GO" id="GO:0008444">
    <property type="term" value="F:CDP-diacylglycerol-glycerol-3-phosphate 3-phosphatidyltransferase activity"/>
    <property type="evidence" value="ECO:0007669"/>
    <property type="project" value="UniProtKB-EC"/>
</dbReference>
<dbReference type="PANTHER" id="PTHR14269">
    <property type="entry name" value="CDP-DIACYLGLYCEROL--GLYCEROL-3-PHOSPHATE 3-PHOSPHATIDYLTRANSFERASE-RELATED"/>
    <property type="match status" value="1"/>
</dbReference>
<evidence type="ECO:0000256" key="2">
    <source>
        <dbReference type="ARBA" id="ARBA00004141"/>
    </source>
</evidence>
<evidence type="ECO:0000256" key="8">
    <source>
        <dbReference type="ARBA" id="ARBA00022989"/>
    </source>
</evidence>
<dbReference type="PANTHER" id="PTHR14269:SF11">
    <property type="entry name" value="CDP-DIACYLGLYCEROL--GLYCEROL-3-PHOSPHATE 3-PHOSPHATIDYLTRANSFERASE"/>
    <property type="match status" value="1"/>
</dbReference>
<sequence length="179" mass="19696">MKAIPNLISCSRIIFSIILIFVQPLSSAFYIIYILCGLSDMIDGFIARKTGTTSKLGAKLDSLADLIMTAVLLVMLYPILSPGTEIGIWIILIGAIRLVAAAIALKKYKTFAMLHTYGNKITGLVVFLFPIMLPYLHTTVLMYIICAVASVSALEELIIQLTSSELQVNRPSIFTDRHN</sequence>
<evidence type="ECO:0000256" key="11">
    <source>
        <dbReference type="ARBA" id="ARBA00023209"/>
    </source>
</evidence>